<gene>
    <name evidence="1" type="ORF">HPBE_LOCUS8620</name>
</gene>
<protein>
    <submittedName>
        <fullName evidence="3">GAGA-binding transcriptional activator</fullName>
    </submittedName>
</protein>
<reference evidence="3" key="2">
    <citation type="submission" date="2019-09" db="UniProtKB">
        <authorList>
            <consortium name="WormBaseParasite"/>
        </authorList>
    </citation>
    <scope>IDENTIFICATION</scope>
</reference>
<reference evidence="1 2" key="1">
    <citation type="submission" date="2018-11" db="EMBL/GenBank/DDBJ databases">
        <authorList>
            <consortium name="Pathogen Informatics"/>
        </authorList>
    </citation>
    <scope>NUCLEOTIDE SEQUENCE [LARGE SCALE GENOMIC DNA]</scope>
</reference>
<keyword evidence="2" id="KW-1185">Reference proteome</keyword>
<dbReference type="OrthoDB" id="6355676at2759"/>
<dbReference type="Proteomes" id="UP000050761">
    <property type="component" value="Unassembled WGS sequence"/>
</dbReference>
<accession>A0A183FMJ1</accession>
<dbReference type="AlphaFoldDB" id="A0A183FMJ1"/>
<evidence type="ECO:0000313" key="2">
    <source>
        <dbReference type="Proteomes" id="UP000050761"/>
    </source>
</evidence>
<evidence type="ECO:0000313" key="3">
    <source>
        <dbReference type="WBParaSite" id="HPBE_0000861901-mRNA-1"/>
    </source>
</evidence>
<dbReference type="EMBL" id="UZAH01026207">
    <property type="protein sequence ID" value="VDO77114.1"/>
    <property type="molecule type" value="Genomic_DNA"/>
</dbReference>
<evidence type="ECO:0000313" key="1">
    <source>
        <dbReference type="EMBL" id="VDO77114.1"/>
    </source>
</evidence>
<organism evidence="2 3">
    <name type="scientific">Heligmosomoides polygyrus</name>
    <name type="common">Parasitic roundworm</name>
    <dbReference type="NCBI Taxonomy" id="6339"/>
    <lineage>
        <taxon>Eukaryota</taxon>
        <taxon>Metazoa</taxon>
        <taxon>Ecdysozoa</taxon>
        <taxon>Nematoda</taxon>
        <taxon>Chromadorea</taxon>
        <taxon>Rhabditida</taxon>
        <taxon>Rhabditina</taxon>
        <taxon>Rhabditomorpha</taxon>
        <taxon>Strongyloidea</taxon>
        <taxon>Heligmosomidae</taxon>
        <taxon>Heligmosomoides</taxon>
    </lineage>
</organism>
<dbReference type="WBParaSite" id="HPBE_0000861901-mRNA-1">
    <property type="protein sequence ID" value="HPBE_0000861901-mRNA-1"/>
    <property type="gene ID" value="HPBE_0000861901"/>
</dbReference>
<name>A0A183FMJ1_HELPZ</name>
<sequence>MDVDPATTISSSGFIPPAVESGLLVIPASNTVDPSFMAQAQLSAAAAAQVQVQAAVNQHQVLVKLIENNSPRVNCTCQCTCRRYPPGCAIVDEVSHSLMMKHLVLNGRNIGSTLAQTRGHKT</sequence>
<proteinExistence type="predicted"/>
<accession>A0A3P7YXT5</accession>